<dbReference type="AlphaFoldDB" id="A0A2P5YBL9"/>
<gene>
    <name evidence="2" type="ORF">GOBAR_AA07649</name>
</gene>
<dbReference type="InterPro" id="IPR003165">
    <property type="entry name" value="Piwi"/>
</dbReference>
<dbReference type="Gene3D" id="3.30.420.10">
    <property type="entry name" value="Ribonuclease H-like superfamily/Ribonuclease H"/>
    <property type="match status" value="2"/>
</dbReference>
<dbReference type="SMART" id="SM00950">
    <property type="entry name" value="Piwi"/>
    <property type="match status" value="1"/>
</dbReference>
<dbReference type="EMBL" id="KZ663403">
    <property type="protein sequence ID" value="PPS13008.1"/>
    <property type="molecule type" value="Genomic_DNA"/>
</dbReference>
<sequence>MVLVRVKDQCFTNLLLKINAKLGGLNSMLVIEQTPSIPVVSKLPTIILGMDALFGSPKQPNIPSIAAVVSFMKWPLISSYRASARTQSLKLEMIDSLFKLVSDKVDKGIVRKAFLDFYTSLGKRKPDQIIIFRDGVSKSQFNQILNIELDQKNHHTKFFQQGSLDNVSPGTIINNKICHPKNNDFYLCAHTGMIGTTRPTHYHVLLGQIGFSADDLQELVHAISKKHHRHICCGPYSLSSFGNFIVRVVYRV</sequence>
<dbReference type="GO" id="GO:0003676">
    <property type="term" value="F:nucleic acid binding"/>
    <property type="evidence" value="ECO:0007669"/>
    <property type="project" value="InterPro"/>
</dbReference>
<organism evidence="2 3">
    <name type="scientific">Gossypium barbadense</name>
    <name type="common">Sea Island cotton</name>
    <name type="synonym">Hibiscus barbadensis</name>
    <dbReference type="NCBI Taxonomy" id="3634"/>
    <lineage>
        <taxon>Eukaryota</taxon>
        <taxon>Viridiplantae</taxon>
        <taxon>Streptophyta</taxon>
        <taxon>Embryophyta</taxon>
        <taxon>Tracheophyta</taxon>
        <taxon>Spermatophyta</taxon>
        <taxon>Magnoliopsida</taxon>
        <taxon>eudicotyledons</taxon>
        <taxon>Gunneridae</taxon>
        <taxon>Pentapetalae</taxon>
        <taxon>rosids</taxon>
        <taxon>malvids</taxon>
        <taxon>Malvales</taxon>
        <taxon>Malvaceae</taxon>
        <taxon>Malvoideae</taxon>
        <taxon>Gossypium</taxon>
    </lineage>
</organism>
<dbReference type="SUPFAM" id="SSF53098">
    <property type="entry name" value="Ribonuclease H-like"/>
    <property type="match status" value="1"/>
</dbReference>
<dbReference type="Pfam" id="PF02171">
    <property type="entry name" value="Piwi"/>
    <property type="match status" value="1"/>
</dbReference>
<reference evidence="2 3" key="1">
    <citation type="submission" date="2015-01" db="EMBL/GenBank/DDBJ databases">
        <title>Genome of allotetraploid Gossypium barbadense reveals genomic plasticity and fiber elongation in cotton evolution.</title>
        <authorList>
            <person name="Chen X."/>
            <person name="Liu X."/>
            <person name="Zhao B."/>
            <person name="Zheng H."/>
            <person name="Hu Y."/>
            <person name="Lu G."/>
            <person name="Yang C."/>
            <person name="Chen J."/>
            <person name="Shan C."/>
            <person name="Zhang L."/>
            <person name="Zhou Y."/>
            <person name="Wang L."/>
            <person name="Guo W."/>
            <person name="Bai Y."/>
            <person name="Ruan J."/>
            <person name="Shangguan X."/>
            <person name="Mao Y."/>
            <person name="Jiang J."/>
            <person name="Zhu Y."/>
            <person name="Lei J."/>
            <person name="Kang H."/>
            <person name="Chen S."/>
            <person name="He X."/>
            <person name="Wang R."/>
            <person name="Wang Y."/>
            <person name="Chen J."/>
            <person name="Wang L."/>
            <person name="Yu S."/>
            <person name="Wang B."/>
            <person name="Wei J."/>
            <person name="Song S."/>
            <person name="Lu X."/>
            <person name="Gao Z."/>
            <person name="Gu W."/>
            <person name="Deng X."/>
            <person name="Ma D."/>
            <person name="Wang S."/>
            <person name="Liang W."/>
            <person name="Fang L."/>
            <person name="Cai C."/>
            <person name="Zhu X."/>
            <person name="Zhou B."/>
            <person name="Zhang Y."/>
            <person name="Chen Z."/>
            <person name="Xu S."/>
            <person name="Zhu R."/>
            <person name="Wang S."/>
            <person name="Zhang T."/>
            <person name="Zhao G."/>
        </authorList>
    </citation>
    <scope>NUCLEOTIDE SEQUENCE [LARGE SCALE GENOMIC DNA]</scope>
    <source>
        <strain evidence="3">cv. Xinhai21</strain>
        <tissue evidence="2">Leaf</tissue>
    </source>
</reference>
<dbReference type="OrthoDB" id="1654885at2759"/>
<evidence type="ECO:0000313" key="2">
    <source>
        <dbReference type="EMBL" id="PPS13008.1"/>
    </source>
</evidence>
<feature type="domain" description="Piwi" evidence="1">
    <location>
        <begin position="1"/>
        <end position="252"/>
    </location>
</feature>
<proteinExistence type="predicted"/>
<evidence type="ECO:0000259" key="1">
    <source>
        <dbReference type="PROSITE" id="PS50822"/>
    </source>
</evidence>
<dbReference type="PANTHER" id="PTHR22891">
    <property type="entry name" value="EUKARYOTIC TRANSLATION INITIATION FACTOR 2C"/>
    <property type="match status" value="1"/>
</dbReference>
<dbReference type="Gene3D" id="3.40.50.2300">
    <property type="match status" value="1"/>
</dbReference>
<dbReference type="Proteomes" id="UP000239757">
    <property type="component" value="Unassembled WGS sequence"/>
</dbReference>
<dbReference type="PROSITE" id="PS50822">
    <property type="entry name" value="PIWI"/>
    <property type="match status" value="1"/>
</dbReference>
<name>A0A2P5YBL9_GOSBA</name>
<dbReference type="InterPro" id="IPR012337">
    <property type="entry name" value="RNaseH-like_sf"/>
</dbReference>
<accession>A0A2P5YBL9</accession>
<dbReference type="InterPro" id="IPR036397">
    <property type="entry name" value="RNaseH_sf"/>
</dbReference>
<protein>
    <recommendedName>
        <fullName evidence="1">Piwi domain-containing protein</fullName>
    </recommendedName>
</protein>
<evidence type="ECO:0000313" key="3">
    <source>
        <dbReference type="Proteomes" id="UP000239757"/>
    </source>
</evidence>